<dbReference type="Pfam" id="PF02653">
    <property type="entry name" value="BPD_transp_2"/>
    <property type="match status" value="1"/>
</dbReference>
<comment type="subcellular location">
    <subcellularLocation>
        <location evidence="1">Cell membrane</location>
        <topology evidence="1">Multi-pass membrane protein</topology>
    </subcellularLocation>
</comment>
<dbReference type="CDD" id="cd06582">
    <property type="entry name" value="TM_PBP1_LivH_like"/>
    <property type="match status" value="1"/>
</dbReference>
<feature type="transmembrane region" description="Helical" evidence="9">
    <location>
        <begin position="91"/>
        <end position="112"/>
    </location>
</feature>
<keyword evidence="2" id="KW-0813">Transport</keyword>
<accession>A0A7J3I5U0</accession>
<evidence type="ECO:0000256" key="1">
    <source>
        <dbReference type="ARBA" id="ARBA00004651"/>
    </source>
</evidence>
<evidence type="ECO:0000256" key="9">
    <source>
        <dbReference type="SAM" id="Phobius"/>
    </source>
</evidence>
<dbReference type="InterPro" id="IPR052157">
    <property type="entry name" value="BCAA_transport_permease"/>
</dbReference>
<feature type="transmembrane region" description="Helical" evidence="9">
    <location>
        <begin position="216"/>
        <end position="235"/>
    </location>
</feature>
<gene>
    <name evidence="10" type="ORF">ENT87_01190</name>
</gene>
<dbReference type="GO" id="GO:0005886">
    <property type="term" value="C:plasma membrane"/>
    <property type="evidence" value="ECO:0007669"/>
    <property type="project" value="UniProtKB-SubCell"/>
</dbReference>
<evidence type="ECO:0000256" key="6">
    <source>
        <dbReference type="ARBA" id="ARBA00022989"/>
    </source>
</evidence>
<feature type="transmembrane region" description="Helical" evidence="9">
    <location>
        <begin position="293"/>
        <end position="312"/>
    </location>
</feature>
<dbReference type="PANTHER" id="PTHR11795">
    <property type="entry name" value="BRANCHED-CHAIN AMINO ACID TRANSPORT SYSTEM PERMEASE PROTEIN LIVH"/>
    <property type="match status" value="1"/>
</dbReference>
<comment type="caution">
    <text evidence="10">The sequence shown here is derived from an EMBL/GenBank/DDBJ whole genome shotgun (WGS) entry which is preliminary data.</text>
</comment>
<feature type="transmembrane region" description="Helical" evidence="9">
    <location>
        <begin position="124"/>
        <end position="142"/>
    </location>
</feature>
<protein>
    <submittedName>
        <fullName evidence="10">Branched-chain amino acid ABC transporter permease</fullName>
    </submittedName>
</protein>
<reference evidence="10" key="1">
    <citation type="journal article" date="2020" name="mSystems">
        <title>Genome- and Community-Level Interaction Insights into Carbon Utilization and Element Cycling Functions of Hydrothermarchaeota in Hydrothermal Sediment.</title>
        <authorList>
            <person name="Zhou Z."/>
            <person name="Liu Y."/>
            <person name="Xu W."/>
            <person name="Pan J."/>
            <person name="Luo Z.H."/>
            <person name="Li M."/>
        </authorList>
    </citation>
    <scope>NUCLEOTIDE SEQUENCE [LARGE SCALE GENOMIC DNA]</scope>
    <source>
        <strain evidence="10">SpSt-618</strain>
    </source>
</reference>
<evidence type="ECO:0000256" key="8">
    <source>
        <dbReference type="ARBA" id="ARBA00037998"/>
    </source>
</evidence>
<feature type="transmembrane region" description="Helical" evidence="9">
    <location>
        <begin position="21"/>
        <end position="49"/>
    </location>
</feature>
<evidence type="ECO:0000256" key="2">
    <source>
        <dbReference type="ARBA" id="ARBA00022448"/>
    </source>
</evidence>
<organism evidence="10">
    <name type="scientific">Ignisphaera aggregans</name>
    <dbReference type="NCBI Taxonomy" id="334771"/>
    <lineage>
        <taxon>Archaea</taxon>
        <taxon>Thermoproteota</taxon>
        <taxon>Thermoprotei</taxon>
        <taxon>Desulfurococcales</taxon>
        <taxon>Desulfurococcaceae</taxon>
        <taxon>Ignisphaera</taxon>
    </lineage>
</organism>
<feature type="transmembrane region" description="Helical" evidence="9">
    <location>
        <begin position="247"/>
        <end position="273"/>
    </location>
</feature>
<dbReference type="PANTHER" id="PTHR11795:SF445">
    <property type="entry name" value="AMINO ACID ABC TRANSPORTER PERMEASE PROTEIN"/>
    <property type="match status" value="1"/>
</dbReference>
<dbReference type="GO" id="GO:0006865">
    <property type="term" value="P:amino acid transport"/>
    <property type="evidence" value="ECO:0007669"/>
    <property type="project" value="UniProtKB-KW"/>
</dbReference>
<evidence type="ECO:0000256" key="3">
    <source>
        <dbReference type="ARBA" id="ARBA00022475"/>
    </source>
</evidence>
<name>A0A7J3I5U0_9CREN</name>
<keyword evidence="3" id="KW-1003">Cell membrane</keyword>
<keyword evidence="7 9" id="KW-0472">Membrane</keyword>
<dbReference type="AlphaFoldDB" id="A0A7J3I5U0"/>
<evidence type="ECO:0000256" key="7">
    <source>
        <dbReference type="ARBA" id="ARBA00023136"/>
    </source>
</evidence>
<proteinExistence type="inferred from homology"/>
<evidence type="ECO:0000313" key="10">
    <source>
        <dbReference type="EMBL" id="HGN36156.1"/>
    </source>
</evidence>
<feature type="transmembrane region" description="Helical" evidence="9">
    <location>
        <begin position="163"/>
        <end position="187"/>
    </location>
</feature>
<evidence type="ECO:0000256" key="5">
    <source>
        <dbReference type="ARBA" id="ARBA00022970"/>
    </source>
</evidence>
<sequence length="314" mass="34286">MASVSIRNRTERTSISKTLKSYFLVSNMLNLLIQSVINGLLMGCVYALAAMGLALIYGVMNIINFAHGEFIMLSMYLVFVLNQLFNIDPAFSPLLTIPIFFIFGMIVYYGLINRVITGPPLSQIAVTVGLLILLRNTMLAVFKAEPKGVPFTIFAGTLQLNGYVITMSRLLSAIISIFSLIILHLFLTKTYLGTTLRAVADDMETASLMGVNVKKMYALAFGLGSSLIGLAGSLIMTFQQVNPLTGILYGLLAWCIVAMAGLGGVSGVLLSGLILGVSESIGLTFWDPRAREIILYLIFILILWFKPTGLFARR</sequence>
<keyword evidence="5" id="KW-0029">Amino-acid transport</keyword>
<keyword evidence="4 9" id="KW-0812">Transmembrane</keyword>
<feature type="transmembrane region" description="Helical" evidence="9">
    <location>
        <begin position="55"/>
        <end position="79"/>
    </location>
</feature>
<comment type="similarity">
    <text evidence="8">Belongs to the binding-protein-dependent transport system permease family. LivHM subfamily.</text>
</comment>
<dbReference type="InterPro" id="IPR001851">
    <property type="entry name" value="ABC_transp_permease"/>
</dbReference>
<evidence type="ECO:0000256" key="4">
    <source>
        <dbReference type="ARBA" id="ARBA00022692"/>
    </source>
</evidence>
<dbReference type="GO" id="GO:0022857">
    <property type="term" value="F:transmembrane transporter activity"/>
    <property type="evidence" value="ECO:0007669"/>
    <property type="project" value="InterPro"/>
</dbReference>
<keyword evidence="6 9" id="KW-1133">Transmembrane helix</keyword>
<dbReference type="EMBL" id="DTAI01000042">
    <property type="protein sequence ID" value="HGN36156.1"/>
    <property type="molecule type" value="Genomic_DNA"/>
</dbReference>